<feature type="domain" description="Tetrapyrrole biosynthesis glutamyl-tRNA reductase dimerisation" evidence="15">
    <location>
        <begin position="315"/>
        <end position="413"/>
    </location>
</feature>
<dbReference type="Gene3D" id="3.40.50.720">
    <property type="entry name" value="NAD(P)-binding Rossmann-like Domain"/>
    <property type="match status" value="1"/>
</dbReference>
<dbReference type="CDD" id="cd05213">
    <property type="entry name" value="NAD_bind_Glutamyl_tRNA_reduct"/>
    <property type="match status" value="1"/>
</dbReference>
<comment type="function">
    <text evidence="9">Catalyzes the NADPH-dependent reduction of glutamyl-tRNA(Glu) to glutamate 1-semialdehyde (GSA).</text>
</comment>
<dbReference type="InterPro" id="IPR018214">
    <property type="entry name" value="GluRdtase_CS"/>
</dbReference>
<dbReference type="PANTHER" id="PTHR43013">
    <property type="entry name" value="GLUTAMYL-TRNA REDUCTASE"/>
    <property type="match status" value="1"/>
</dbReference>
<dbReference type="STRING" id="469378.Ccur_12380"/>
<dbReference type="Pfam" id="PF01488">
    <property type="entry name" value="Shikimate_DH"/>
    <property type="match status" value="1"/>
</dbReference>
<dbReference type="SUPFAM" id="SSF51735">
    <property type="entry name" value="NAD(P)-binding Rossmann-fold domains"/>
    <property type="match status" value="1"/>
</dbReference>
<dbReference type="Gene3D" id="3.30.460.30">
    <property type="entry name" value="Glutamyl-tRNA reductase, N-terminal domain"/>
    <property type="match status" value="1"/>
</dbReference>
<dbReference type="Pfam" id="PF05201">
    <property type="entry name" value="GlutR_N"/>
    <property type="match status" value="1"/>
</dbReference>
<name>C7MKX5_CRYCD</name>
<dbReference type="InterPro" id="IPR006151">
    <property type="entry name" value="Shikm_DH/Glu-tRNA_Rdtase"/>
</dbReference>
<sequence>MQLYLLGLSFRTADMALRERVAFGRTTLTEAIRTLVDMPSIQGAIILSTCNRMEIYVDAADITAAHESILQFLSSYKNIDPASLEGHLYVRQKTEVVHHLFSVISSLDSMVLGEQQIAGQVRTAFSEALQAGGATMMLAHLFRQALAVSKRVRNQTAISENHVSVSTVAIDLARETLDSFEGKTTLVVGSGEMSELAARYLQSQGVESFIVSSRTYAHACSLARELGGSARYFEELESLIKMADIVLSSTAAPHYVIGPEILKNRDKPLFMLDIALPRDIDPACKNVPGVILYDLDDINERIKNNRGLRQRAADEARRIVDEETDLFIQWTGEHAVTPTIKRMRADAEAVRAAEVDHLLRVLHIEADSPAREAIDAATCALVNKILHTPTVRLKQGAGGADLECIEAVRYLFGYSEDMMGCTQATDTGMADSVSPDVPDAPGVTTVYPQLKNVTQTTFVPTVLAQ</sequence>
<feature type="binding site" evidence="9 11">
    <location>
        <position position="109"/>
    </location>
    <ligand>
        <name>substrate</name>
    </ligand>
</feature>
<comment type="catalytic activity">
    <reaction evidence="7 9 14">
        <text>(S)-4-amino-5-oxopentanoate + tRNA(Glu) + NADP(+) = L-glutamyl-tRNA(Glu) + NADPH + H(+)</text>
        <dbReference type="Rhea" id="RHEA:12344"/>
        <dbReference type="Rhea" id="RHEA-COMP:9663"/>
        <dbReference type="Rhea" id="RHEA-COMP:9680"/>
        <dbReference type="ChEBI" id="CHEBI:15378"/>
        <dbReference type="ChEBI" id="CHEBI:57501"/>
        <dbReference type="ChEBI" id="CHEBI:57783"/>
        <dbReference type="ChEBI" id="CHEBI:58349"/>
        <dbReference type="ChEBI" id="CHEBI:78442"/>
        <dbReference type="ChEBI" id="CHEBI:78520"/>
        <dbReference type="EC" id="1.2.1.70"/>
    </reaction>
</comment>
<dbReference type="HOGENOM" id="CLU_035113_2_2_11"/>
<dbReference type="SUPFAM" id="SSF69075">
    <property type="entry name" value="Glutamyl tRNA-reductase dimerization domain"/>
    <property type="match status" value="1"/>
</dbReference>
<evidence type="ECO:0000256" key="12">
    <source>
        <dbReference type="PIRSR" id="PIRSR000445-3"/>
    </source>
</evidence>
<feature type="binding site" evidence="9 11">
    <location>
        <begin position="114"/>
        <end position="116"/>
    </location>
    <ligand>
        <name>substrate</name>
    </ligand>
</feature>
<dbReference type="InterPro" id="IPR000343">
    <property type="entry name" value="4pyrrol_synth_GluRdtase"/>
</dbReference>
<dbReference type="EMBL" id="CP001682">
    <property type="protein sequence ID" value="ACU94922.1"/>
    <property type="molecule type" value="Genomic_DNA"/>
</dbReference>
<evidence type="ECO:0000256" key="5">
    <source>
        <dbReference type="ARBA" id="ARBA00023002"/>
    </source>
</evidence>
<evidence type="ECO:0000256" key="13">
    <source>
        <dbReference type="PIRSR" id="PIRSR000445-4"/>
    </source>
</evidence>
<dbReference type="eggNOG" id="COG0373">
    <property type="taxonomic scope" value="Bacteria"/>
</dbReference>
<keyword evidence="4 9" id="KW-0521">NADP</keyword>
<comment type="similarity">
    <text evidence="2 9 14">Belongs to the glutamyl-tRNA reductase family.</text>
</comment>
<dbReference type="RefSeq" id="WP_015778785.1">
    <property type="nucleotide sequence ID" value="NC_013170.1"/>
</dbReference>
<evidence type="ECO:0000256" key="1">
    <source>
        <dbReference type="ARBA" id="ARBA00005059"/>
    </source>
</evidence>
<evidence type="ECO:0000256" key="11">
    <source>
        <dbReference type="PIRSR" id="PIRSR000445-2"/>
    </source>
</evidence>
<feature type="binding site" evidence="9 11">
    <location>
        <begin position="49"/>
        <end position="52"/>
    </location>
    <ligand>
        <name>substrate</name>
    </ligand>
</feature>
<dbReference type="NCBIfam" id="TIGR01035">
    <property type="entry name" value="hemA"/>
    <property type="match status" value="1"/>
</dbReference>
<dbReference type="PROSITE" id="PS00747">
    <property type="entry name" value="GLUTR"/>
    <property type="match status" value="1"/>
</dbReference>
<protein>
    <recommendedName>
        <fullName evidence="8 9">Glutamyl-tRNA reductase</fullName>
        <shortName evidence="9">GluTR</shortName>
        <ecNumber evidence="3 9">1.2.1.70</ecNumber>
    </recommendedName>
</protein>
<evidence type="ECO:0000256" key="8">
    <source>
        <dbReference type="ARBA" id="ARBA00068659"/>
    </source>
</evidence>
<evidence type="ECO:0000256" key="9">
    <source>
        <dbReference type="HAMAP-Rule" id="MF_00087"/>
    </source>
</evidence>
<evidence type="ECO:0000256" key="2">
    <source>
        <dbReference type="ARBA" id="ARBA00005916"/>
    </source>
</evidence>
<feature type="binding site" evidence="9 12">
    <location>
        <begin position="189"/>
        <end position="194"/>
    </location>
    <ligand>
        <name>NADP(+)</name>
        <dbReference type="ChEBI" id="CHEBI:58349"/>
    </ligand>
</feature>
<dbReference type="SUPFAM" id="SSF69742">
    <property type="entry name" value="Glutamyl tRNA-reductase catalytic, N-terminal domain"/>
    <property type="match status" value="1"/>
</dbReference>
<dbReference type="OrthoDB" id="110209at2"/>
<evidence type="ECO:0000256" key="14">
    <source>
        <dbReference type="RuleBase" id="RU000584"/>
    </source>
</evidence>
<evidence type="ECO:0000256" key="6">
    <source>
        <dbReference type="ARBA" id="ARBA00023244"/>
    </source>
</evidence>
<organism evidence="18 19">
    <name type="scientific">Cryptobacterium curtum (strain ATCC 700683 / DSM 15641 / CCUG 43107 / 12-3)</name>
    <dbReference type="NCBI Taxonomy" id="469378"/>
    <lineage>
        <taxon>Bacteria</taxon>
        <taxon>Bacillati</taxon>
        <taxon>Actinomycetota</taxon>
        <taxon>Coriobacteriia</taxon>
        <taxon>Eggerthellales</taxon>
        <taxon>Eggerthellaceae</taxon>
        <taxon>Cryptobacterium</taxon>
    </lineage>
</organism>
<dbReference type="Proteomes" id="UP000000954">
    <property type="component" value="Chromosome"/>
</dbReference>
<dbReference type="HAMAP" id="MF_00087">
    <property type="entry name" value="Glu_tRNA_reductase"/>
    <property type="match status" value="1"/>
</dbReference>
<dbReference type="PANTHER" id="PTHR43013:SF1">
    <property type="entry name" value="GLUTAMYL-TRNA REDUCTASE"/>
    <property type="match status" value="1"/>
</dbReference>
<dbReference type="InterPro" id="IPR036291">
    <property type="entry name" value="NAD(P)-bd_dom_sf"/>
</dbReference>
<evidence type="ECO:0000256" key="7">
    <source>
        <dbReference type="ARBA" id="ARBA00047464"/>
    </source>
</evidence>
<dbReference type="GO" id="GO:0019353">
    <property type="term" value="P:protoporphyrinogen IX biosynthetic process from glutamate"/>
    <property type="evidence" value="ECO:0007669"/>
    <property type="project" value="TreeGrafter"/>
</dbReference>
<dbReference type="InterPro" id="IPR036343">
    <property type="entry name" value="GluRdtase_N_sf"/>
</dbReference>
<evidence type="ECO:0000259" key="16">
    <source>
        <dbReference type="Pfam" id="PF01488"/>
    </source>
</evidence>
<dbReference type="UniPathway" id="UPA00251">
    <property type="reaction ID" value="UER00316"/>
</dbReference>
<dbReference type="Pfam" id="PF00745">
    <property type="entry name" value="GlutR_dimer"/>
    <property type="match status" value="1"/>
</dbReference>
<gene>
    <name evidence="9" type="primary">hemA</name>
    <name evidence="18" type="ordered locus">Ccur_12380</name>
</gene>
<comment type="domain">
    <text evidence="9">Possesses an unusual extended V-shaped dimeric structure with each monomer consisting of three distinct domains arranged along a curved 'spinal' alpha-helix. The N-terminal catalytic domain specifically recognizes the glutamate moiety of the substrate. The second domain is the NADPH-binding domain, and the third C-terminal domain is responsible for dimerization.</text>
</comment>
<feature type="binding site" evidence="9 11">
    <location>
        <position position="120"/>
    </location>
    <ligand>
        <name>substrate</name>
    </ligand>
</feature>
<dbReference type="AlphaFoldDB" id="C7MKX5"/>
<evidence type="ECO:0000259" key="15">
    <source>
        <dbReference type="Pfam" id="PF00745"/>
    </source>
</evidence>
<feature type="domain" description="Quinate/shikimate 5-dehydrogenase/glutamyl-tRNA reductase" evidence="16">
    <location>
        <begin position="171"/>
        <end position="300"/>
    </location>
</feature>
<dbReference type="InterPro" id="IPR015895">
    <property type="entry name" value="4pyrrol_synth_GluRdtase_N"/>
</dbReference>
<evidence type="ECO:0000256" key="3">
    <source>
        <dbReference type="ARBA" id="ARBA00012970"/>
    </source>
</evidence>
<dbReference type="FunFam" id="3.30.460.30:FF:000001">
    <property type="entry name" value="Glutamyl-tRNA reductase"/>
    <property type="match status" value="1"/>
</dbReference>
<dbReference type="EC" id="1.2.1.70" evidence="3 9"/>
<keyword evidence="19" id="KW-1185">Reference proteome</keyword>
<dbReference type="GO" id="GO:0050661">
    <property type="term" value="F:NADP binding"/>
    <property type="evidence" value="ECO:0007669"/>
    <property type="project" value="InterPro"/>
</dbReference>
<feature type="active site" description="Nucleophile" evidence="9 10">
    <location>
        <position position="50"/>
    </location>
</feature>
<evidence type="ECO:0000259" key="17">
    <source>
        <dbReference type="Pfam" id="PF05201"/>
    </source>
</evidence>
<evidence type="ECO:0000256" key="10">
    <source>
        <dbReference type="PIRSR" id="PIRSR000445-1"/>
    </source>
</evidence>
<dbReference type="KEGG" id="ccu:Ccur_12380"/>
<comment type="subunit">
    <text evidence="9">Homodimer.</text>
</comment>
<dbReference type="FunFam" id="3.40.50.720:FF:000031">
    <property type="entry name" value="Glutamyl-tRNA reductase"/>
    <property type="match status" value="1"/>
</dbReference>
<reference evidence="18 19" key="1">
    <citation type="journal article" date="2009" name="Stand. Genomic Sci.">
        <title>Complete genome sequence of Cryptobacterium curtum type strain (12-3).</title>
        <authorList>
            <person name="Mavrommatis K."/>
            <person name="Pukall R."/>
            <person name="Rohde C."/>
            <person name="Chen F."/>
            <person name="Sims D."/>
            <person name="Brettin T."/>
            <person name="Kuske C."/>
            <person name="Detter J.C."/>
            <person name="Han C."/>
            <person name="Lapidus A."/>
            <person name="Copeland A."/>
            <person name="Glavina Del Rio T."/>
            <person name="Nolan M."/>
            <person name="Lucas S."/>
            <person name="Tice H."/>
            <person name="Cheng J.F."/>
            <person name="Bruce D."/>
            <person name="Goodwin L."/>
            <person name="Pitluck S."/>
            <person name="Ovchinnikova G."/>
            <person name="Pati A."/>
            <person name="Ivanova N."/>
            <person name="Chen A."/>
            <person name="Palaniappan K."/>
            <person name="Chain P."/>
            <person name="D'haeseleer P."/>
            <person name="Goker M."/>
            <person name="Bristow J."/>
            <person name="Eisen J.A."/>
            <person name="Markowitz V."/>
            <person name="Hugenholtz P."/>
            <person name="Rohde M."/>
            <person name="Klenk H.P."/>
            <person name="Kyrpides N.C."/>
        </authorList>
    </citation>
    <scope>NUCLEOTIDE SEQUENCE [LARGE SCALE GENOMIC DNA]</scope>
    <source>
        <strain evidence="19">ATCC 700683 / DSM 15641 / 12-3</strain>
    </source>
</reference>
<evidence type="ECO:0000313" key="19">
    <source>
        <dbReference type="Proteomes" id="UP000000954"/>
    </source>
</evidence>
<dbReference type="GO" id="GO:0008883">
    <property type="term" value="F:glutamyl-tRNA reductase activity"/>
    <property type="evidence" value="ECO:0007669"/>
    <property type="project" value="UniProtKB-UniRule"/>
</dbReference>
<comment type="pathway">
    <text evidence="1 9 14">Porphyrin-containing compound metabolism; protoporphyrin-IX biosynthesis; 5-aminolevulinate from L-glutamyl-tRNA(Glu): step 1/2.</text>
</comment>
<feature type="domain" description="Glutamyl-tRNA reductase N-terminal" evidence="17">
    <location>
        <begin position="6"/>
        <end position="156"/>
    </location>
</feature>
<proteinExistence type="inferred from homology"/>
<dbReference type="PIRSF" id="PIRSF000445">
    <property type="entry name" value="4pyrrol_synth_GluRdtase"/>
    <property type="match status" value="1"/>
</dbReference>
<comment type="miscellaneous">
    <text evidence="9">During catalysis, the active site Cys acts as a nucleophile attacking the alpha-carbonyl group of tRNA-bound glutamate with the formation of a thioester intermediate between enzyme and glutamate, and the concomitant release of tRNA(Glu). The thioester intermediate is finally reduced by direct hydride transfer from NADPH, to form the product GSA.</text>
</comment>
<keyword evidence="6 9" id="KW-0627">Porphyrin biosynthesis</keyword>
<evidence type="ECO:0000256" key="4">
    <source>
        <dbReference type="ARBA" id="ARBA00022857"/>
    </source>
</evidence>
<keyword evidence="5 9" id="KW-0560">Oxidoreductase</keyword>
<accession>C7MKX5</accession>
<feature type="site" description="Important for activity" evidence="9 13">
    <location>
        <position position="99"/>
    </location>
</feature>
<evidence type="ECO:0000313" key="18">
    <source>
        <dbReference type="EMBL" id="ACU94922.1"/>
    </source>
</evidence>
<dbReference type="InterPro" id="IPR036453">
    <property type="entry name" value="GluRdtase_dimer_dom_sf"/>
</dbReference>
<dbReference type="InterPro" id="IPR015896">
    <property type="entry name" value="4pyrrol_synth_GluRdtase_dimer"/>
</dbReference>